<dbReference type="InterPro" id="IPR001347">
    <property type="entry name" value="SIS_dom"/>
</dbReference>
<evidence type="ECO:0000259" key="2">
    <source>
        <dbReference type="PROSITE" id="PS51464"/>
    </source>
</evidence>
<protein>
    <submittedName>
        <fullName evidence="4">3-hexulose-6-phosphate isomerase-like</fullName>
    </submittedName>
</protein>
<sequence>MSNSHTDAETMASQILDQIRSIFIPSSSSSSSSSFQPPIDVLLSEISLTASSSSSSSARIFVHGVGREGLMLRALCMRLYHLGLSAHPIGDVTTPPASPGDLLIASAGPGGFSTVDAICHVARSAGARVVLITARPESESEARRCADAIAYLPARTMADDEEKEGGSGAPLAVRLPMGSLYEGALFVLFEMLVLRLAEVLGQSPAQLRSRHTNLE</sequence>
<dbReference type="GO" id="GO:0097367">
    <property type="term" value="F:carbohydrate derivative binding"/>
    <property type="evidence" value="ECO:0007669"/>
    <property type="project" value="InterPro"/>
</dbReference>
<proteinExistence type="inferred from homology"/>
<evidence type="ECO:0000256" key="1">
    <source>
        <dbReference type="ARBA" id="ARBA00009235"/>
    </source>
</evidence>
<dbReference type="PANTHER" id="PTHR43443:SF1">
    <property type="entry name" value="3-HEXULOSE-6-PHOSPHATE ISOMERASE"/>
    <property type="match status" value="1"/>
</dbReference>
<feature type="domain" description="SIS" evidence="2">
    <location>
        <begin position="50"/>
        <end position="202"/>
    </location>
</feature>
<dbReference type="GO" id="GO:1901135">
    <property type="term" value="P:carbohydrate derivative metabolic process"/>
    <property type="evidence" value="ECO:0007669"/>
    <property type="project" value="InterPro"/>
</dbReference>
<dbReference type="Proteomes" id="UP001515500">
    <property type="component" value="Chromosome 16"/>
</dbReference>
<organism evidence="3 4">
    <name type="scientific">Dioscorea cayennensis subsp. rotundata</name>
    <name type="common">White Guinea yam</name>
    <name type="synonym">Dioscorea rotundata</name>
    <dbReference type="NCBI Taxonomy" id="55577"/>
    <lineage>
        <taxon>Eukaryota</taxon>
        <taxon>Viridiplantae</taxon>
        <taxon>Streptophyta</taxon>
        <taxon>Embryophyta</taxon>
        <taxon>Tracheophyta</taxon>
        <taxon>Spermatophyta</taxon>
        <taxon>Magnoliopsida</taxon>
        <taxon>Liliopsida</taxon>
        <taxon>Dioscoreales</taxon>
        <taxon>Dioscoreaceae</taxon>
        <taxon>Dioscorea</taxon>
    </lineage>
</organism>
<gene>
    <name evidence="4" type="primary">LOC120279349</name>
</gene>
<comment type="similarity">
    <text evidence="1">Belongs to the SIS family. PHI subfamily.</text>
</comment>
<dbReference type="InterPro" id="IPR017552">
    <property type="entry name" value="PHI/rmpB"/>
</dbReference>
<reference evidence="4" key="1">
    <citation type="submission" date="2025-08" db="UniProtKB">
        <authorList>
            <consortium name="RefSeq"/>
        </authorList>
    </citation>
    <scope>IDENTIFICATION</scope>
</reference>
<dbReference type="PANTHER" id="PTHR43443">
    <property type="entry name" value="3-HEXULOSE-6-PHOSPHATE ISOMERASE"/>
    <property type="match status" value="1"/>
</dbReference>
<evidence type="ECO:0000313" key="3">
    <source>
        <dbReference type="Proteomes" id="UP001515500"/>
    </source>
</evidence>
<dbReference type="RefSeq" id="XP_039142210.1">
    <property type="nucleotide sequence ID" value="XM_039286276.1"/>
</dbReference>
<dbReference type="GO" id="GO:0016853">
    <property type="term" value="F:isomerase activity"/>
    <property type="evidence" value="ECO:0007669"/>
    <property type="project" value="InterPro"/>
</dbReference>
<dbReference type="SUPFAM" id="SSF53697">
    <property type="entry name" value="SIS domain"/>
    <property type="match status" value="1"/>
</dbReference>
<dbReference type="PROSITE" id="PS51464">
    <property type="entry name" value="SIS"/>
    <property type="match status" value="1"/>
</dbReference>
<dbReference type="AlphaFoldDB" id="A0AB40CQR4"/>
<dbReference type="GeneID" id="120279349"/>
<name>A0AB40CQR4_DIOCR</name>
<dbReference type="Gene3D" id="3.40.50.10490">
    <property type="entry name" value="Glucose-6-phosphate isomerase like protein, domain 1"/>
    <property type="match status" value="1"/>
</dbReference>
<accession>A0AB40CQR4</accession>
<dbReference type="InterPro" id="IPR046348">
    <property type="entry name" value="SIS_dom_sf"/>
</dbReference>
<keyword evidence="3" id="KW-1185">Reference proteome</keyword>
<evidence type="ECO:0000313" key="4">
    <source>
        <dbReference type="RefSeq" id="XP_039142210.1"/>
    </source>
</evidence>